<evidence type="ECO:0000313" key="1">
    <source>
        <dbReference type="EMBL" id="TDR92964.1"/>
    </source>
</evidence>
<keyword evidence="2" id="KW-1185">Reference proteome</keyword>
<dbReference type="GO" id="GO:0003995">
    <property type="term" value="F:acyl-CoA dehydrogenase activity"/>
    <property type="evidence" value="ECO:0007669"/>
    <property type="project" value="TreeGrafter"/>
</dbReference>
<dbReference type="AlphaFoldDB" id="A0A4R7C3F2"/>
<protein>
    <recommendedName>
        <fullName evidence="3">Alkylation response protein AidB-like acyl-CoA dehydrogenase</fullName>
    </recommendedName>
</protein>
<dbReference type="PANTHER" id="PTHR43884">
    <property type="entry name" value="ACYL-COA DEHYDROGENASE"/>
    <property type="match status" value="1"/>
</dbReference>
<dbReference type="EMBL" id="SNZR01000011">
    <property type="protein sequence ID" value="TDR92964.1"/>
    <property type="molecule type" value="Genomic_DNA"/>
</dbReference>
<dbReference type="SUPFAM" id="SSF56645">
    <property type="entry name" value="Acyl-CoA dehydrogenase NM domain-like"/>
    <property type="match status" value="1"/>
</dbReference>
<dbReference type="InterPro" id="IPR046373">
    <property type="entry name" value="Acyl-CoA_Oxase/DH_mid-dom_sf"/>
</dbReference>
<dbReference type="PANTHER" id="PTHR43884:SF12">
    <property type="entry name" value="ISOVALERYL-COA DEHYDROGENASE, MITOCHONDRIAL-RELATED"/>
    <property type="match status" value="1"/>
</dbReference>
<sequence length="361" mass="37272">MSPSLAPATTGIDALTAWLDETAEGLDDGSVPASTVLPALGAAGVLAIGAGPFGGEGDIADAVEAVAGVSAHSLAAGFVFWSQRTYLEYLLQSPNAALRDRLAPDLVSGRLAGATGLSNAMKFLSGLEELQIRARADRGAIVFDGRMPWVTNLRPEGFHVAGVAEGEDGRILCVSFAGDDEGLVRSPDLGLMGLRSTNTAALSVASVRLDAERVIHPDAAGWLPQVRPAFLGLQCGMSIGLARRSLREAREAIGAGRSVLAPAIAELETRLAADAEALRSGLRSGLFRGQAAALFRIRIGLAAIAAEAVALELQASGGRAYLTAFGSGFARRYREAAFIPVITPSLVQLKGALTPHDQGAA</sequence>
<dbReference type="InterPro" id="IPR009100">
    <property type="entry name" value="AcylCoA_DH/oxidase_NM_dom_sf"/>
</dbReference>
<evidence type="ECO:0000313" key="2">
    <source>
        <dbReference type="Proteomes" id="UP000295122"/>
    </source>
</evidence>
<name>A0A4R7C3F2_9HYPH</name>
<comment type="caution">
    <text evidence="1">The sequence shown here is derived from an EMBL/GenBank/DDBJ whole genome shotgun (WGS) entry which is preliminary data.</text>
</comment>
<dbReference type="OrthoDB" id="2564795at2"/>
<proteinExistence type="predicted"/>
<dbReference type="Proteomes" id="UP000295122">
    <property type="component" value="Unassembled WGS sequence"/>
</dbReference>
<accession>A0A4R7C3F2</accession>
<reference evidence="1 2" key="1">
    <citation type="submission" date="2019-03" db="EMBL/GenBank/DDBJ databases">
        <title>Genomic Encyclopedia of Type Strains, Phase IV (KMG-IV): sequencing the most valuable type-strain genomes for metagenomic binning, comparative biology and taxonomic classification.</title>
        <authorList>
            <person name="Goeker M."/>
        </authorList>
    </citation>
    <scope>NUCLEOTIDE SEQUENCE [LARGE SCALE GENOMIC DNA]</scope>
    <source>
        <strain evidence="1 2">DSM 25903</strain>
    </source>
</reference>
<organism evidence="1 2">
    <name type="scientific">Enterovirga rhinocerotis</name>
    <dbReference type="NCBI Taxonomy" id="1339210"/>
    <lineage>
        <taxon>Bacteria</taxon>
        <taxon>Pseudomonadati</taxon>
        <taxon>Pseudomonadota</taxon>
        <taxon>Alphaproteobacteria</taxon>
        <taxon>Hyphomicrobiales</taxon>
        <taxon>Methylobacteriaceae</taxon>
        <taxon>Enterovirga</taxon>
    </lineage>
</organism>
<evidence type="ECO:0008006" key="3">
    <source>
        <dbReference type="Google" id="ProtNLM"/>
    </source>
</evidence>
<gene>
    <name evidence="1" type="ORF">EV668_0208</name>
</gene>
<dbReference type="Gene3D" id="2.40.110.10">
    <property type="entry name" value="Butyryl-CoA Dehydrogenase, subunit A, domain 2"/>
    <property type="match status" value="1"/>
</dbReference>
<dbReference type="RefSeq" id="WP_133768004.1">
    <property type="nucleotide sequence ID" value="NZ_SNZR01000011.1"/>
</dbReference>